<dbReference type="STRING" id="316055.RPE_0335"/>
<reference evidence="1" key="1">
    <citation type="submission" date="2006-09" db="EMBL/GenBank/DDBJ databases">
        <title>Complete sequence of Rhodopseudomonas palustris BisA53.</title>
        <authorList>
            <consortium name="US DOE Joint Genome Institute"/>
            <person name="Copeland A."/>
            <person name="Lucas S."/>
            <person name="Lapidus A."/>
            <person name="Barry K."/>
            <person name="Detter J.C."/>
            <person name="Glavina del Rio T."/>
            <person name="Hammon N."/>
            <person name="Israni S."/>
            <person name="Dalin E."/>
            <person name="Tice H."/>
            <person name="Pitluck S."/>
            <person name="Chain P."/>
            <person name="Malfatti S."/>
            <person name="Shin M."/>
            <person name="Vergez L."/>
            <person name="Schmutz J."/>
            <person name="Larimer F."/>
            <person name="Land M."/>
            <person name="Hauser L."/>
            <person name="Pelletier D.A."/>
            <person name="Kyrpides N."/>
            <person name="Kim E."/>
            <person name="Harwood C.S."/>
            <person name="Oda Y."/>
            <person name="Richardson P."/>
        </authorList>
    </citation>
    <scope>NUCLEOTIDE SEQUENCE [LARGE SCALE GENOMIC DNA]</scope>
    <source>
        <strain evidence="1">BisA53</strain>
    </source>
</reference>
<sequence length="339" mass="38086">MSISTTITTELERIADLVRRQHPSLETMWLEPDGKYQTRSVAFDTLMREMTRSLAEGFKPHRTDDFPMHFVAWGKCRVGSTALTNLFGVTGMPSYYQPLKMMLRHLFINEPATPWMIPSIVDEPHIFSKETAGPYVIAESLFNPLRLLIEAGYPPHRLHLIMLDREPVSSLASSLDKLSGCVSDAMLLQNYVVAALNATRVESYAKQQGVPVIHYVYEASKEAVQSIGILFDRLGLAGRFTETAVTDWRETGQLRSEHSRITYGDEPTIYDVAGLHGADTAYRYRPRNTDAVTPLQRDLLERCGVNAVYRRSVEACVSDLGLDAATAARLFGHLTREFA</sequence>
<evidence type="ECO:0000313" key="1">
    <source>
        <dbReference type="EMBL" id="ABJ04294.1"/>
    </source>
</evidence>
<evidence type="ECO:0008006" key="2">
    <source>
        <dbReference type="Google" id="ProtNLM"/>
    </source>
</evidence>
<dbReference type="eggNOG" id="ENOG5030UD9">
    <property type="taxonomic scope" value="Bacteria"/>
</dbReference>
<gene>
    <name evidence="1" type="ordered locus">RPE_0335</name>
</gene>
<dbReference type="AlphaFoldDB" id="Q07UU0"/>
<dbReference type="KEGG" id="rpe:RPE_0335"/>
<dbReference type="HOGENOM" id="CLU_851724_0_0_5"/>
<dbReference type="EMBL" id="CP000463">
    <property type="protein sequence ID" value="ABJ04294.1"/>
    <property type="molecule type" value="Genomic_DNA"/>
</dbReference>
<accession>Q07UU0</accession>
<organism evidence="1">
    <name type="scientific">Rhodopseudomonas palustris (strain BisA53)</name>
    <dbReference type="NCBI Taxonomy" id="316055"/>
    <lineage>
        <taxon>Bacteria</taxon>
        <taxon>Pseudomonadati</taxon>
        <taxon>Pseudomonadota</taxon>
        <taxon>Alphaproteobacteria</taxon>
        <taxon>Hyphomicrobiales</taxon>
        <taxon>Nitrobacteraceae</taxon>
        <taxon>Rhodopseudomonas</taxon>
    </lineage>
</organism>
<protein>
    <recommendedName>
        <fullName evidence="2">Sulfotransferase family protein</fullName>
    </recommendedName>
</protein>
<dbReference type="OrthoDB" id="3340565at2"/>
<name>Q07UU0_RHOP5</name>
<proteinExistence type="predicted"/>